<accession>A0A8T3DKX5</accession>
<evidence type="ECO:0000313" key="4">
    <source>
        <dbReference type="Proteomes" id="UP000829720"/>
    </source>
</evidence>
<dbReference type="Proteomes" id="UP000829720">
    <property type="component" value="Unassembled WGS sequence"/>
</dbReference>
<evidence type="ECO:0000313" key="3">
    <source>
        <dbReference type="EMBL" id="KAI1897162.1"/>
    </source>
</evidence>
<feature type="compositionally biased region" description="Basic and acidic residues" evidence="2">
    <location>
        <begin position="151"/>
        <end position="160"/>
    </location>
</feature>
<keyword evidence="4" id="KW-1185">Reference proteome</keyword>
<proteinExistence type="predicted"/>
<sequence length="353" mass="39903">MLGKDTDILIQLLNKIVSMAMVNHRQITEEFRNGILPPLKEGLAAISSLTNAINGINPNSIRESECEKILRLISTANCETQQATETAHQKLQNLNDKCEWLIKEQKTLKDKMKSKEDDLQKRKTQTEQLEKEKKERDRDLRRNQSELAEANENKRKAQKDYEDAETAALVSAVVMLIPIVGTIAGGISCAVSLGFCIAAEKRCQQLEDMAAEYRRIISDIEEKLRNLRREQEGVEEEIKKMKQDLSDLDEKLRETKKLIENMTSVQSMMKKCTAFLSQLNGKADVMEITSAEILDLQQTCNSLKDIIGHLESGANSRAIRPMLPLTSIMPPIIPPTLALPETGPEWDTLQEFL</sequence>
<dbReference type="AlphaFoldDB" id="A0A8T3DKX5"/>
<comment type="caution">
    <text evidence="3">The sequence shown here is derived from an EMBL/GenBank/DDBJ whole genome shotgun (WGS) entry which is preliminary data.</text>
</comment>
<evidence type="ECO:0000256" key="2">
    <source>
        <dbReference type="SAM" id="MobiDB-lite"/>
    </source>
</evidence>
<reference evidence="3" key="1">
    <citation type="submission" date="2021-01" db="EMBL/GenBank/DDBJ databases">
        <authorList>
            <person name="Zahm M."/>
            <person name="Roques C."/>
            <person name="Cabau C."/>
            <person name="Klopp C."/>
            <person name="Donnadieu C."/>
            <person name="Jouanno E."/>
            <person name="Lampietro C."/>
            <person name="Louis A."/>
            <person name="Herpin A."/>
            <person name="Echchiki A."/>
            <person name="Berthelot C."/>
            <person name="Parey E."/>
            <person name="Roest-Crollius H."/>
            <person name="Braasch I."/>
            <person name="Postlethwait J."/>
            <person name="Bobe J."/>
            <person name="Montfort J."/>
            <person name="Bouchez O."/>
            <person name="Begum T."/>
            <person name="Mejri S."/>
            <person name="Adams A."/>
            <person name="Chen W.-J."/>
            <person name="Guiguen Y."/>
        </authorList>
    </citation>
    <scope>NUCLEOTIDE SEQUENCE</scope>
    <source>
        <tissue evidence="3">Blood</tissue>
    </source>
</reference>
<feature type="region of interest" description="Disordered" evidence="2">
    <location>
        <begin position="111"/>
        <end position="160"/>
    </location>
</feature>
<name>A0A8T3DKX5_9TELE</name>
<evidence type="ECO:0000256" key="1">
    <source>
        <dbReference type="SAM" id="Coils"/>
    </source>
</evidence>
<dbReference type="OrthoDB" id="10260387at2759"/>
<dbReference type="Gene3D" id="1.20.1170.10">
    <property type="match status" value="1"/>
</dbReference>
<organism evidence="3 4">
    <name type="scientific">Albula goreensis</name>
    <dbReference type="NCBI Taxonomy" id="1534307"/>
    <lineage>
        <taxon>Eukaryota</taxon>
        <taxon>Metazoa</taxon>
        <taxon>Chordata</taxon>
        <taxon>Craniata</taxon>
        <taxon>Vertebrata</taxon>
        <taxon>Euteleostomi</taxon>
        <taxon>Actinopterygii</taxon>
        <taxon>Neopterygii</taxon>
        <taxon>Teleostei</taxon>
        <taxon>Albuliformes</taxon>
        <taxon>Albulidae</taxon>
        <taxon>Albula</taxon>
    </lineage>
</organism>
<feature type="compositionally biased region" description="Basic and acidic residues" evidence="2">
    <location>
        <begin position="111"/>
        <end position="144"/>
    </location>
</feature>
<feature type="coiled-coil region" evidence="1">
    <location>
        <begin position="196"/>
        <end position="265"/>
    </location>
</feature>
<dbReference type="EMBL" id="JAERUA010000007">
    <property type="protein sequence ID" value="KAI1897162.1"/>
    <property type="molecule type" value="Genomic_DNA"/>
</dbReference>
<protein>
    <submittedName>
        <fullName evidence="3">Uncharacterized protein</fullName>
    </submittedName>
</protein>
<gene>
    <name evidence="3" type="ORF">AGOR_G00080360</name>
</gene>
<keyword evidence="1" id="KW-0175">Coiled coil</keyword>